<evidence type="ECO:0000313" key="2">
    <source>
        <dbReference type="Proteomes" id="UP000814243"/>
    </source>
</evidence>
<dbReference type="EMBL" id="JACEFF010000408">
    <property type="protein sequence ID" value="KAH9638277.1"/>
    <property type="molecule type" value="Genomic_DNA"/>
</dbReference>
<proteinExistence type="predicted"/>
<evidence type="ECO:0008006" key="3">
    <source>
        <dbReference type="Google" id="ProtNLM"/>
    </source>
</evidence>
<evidence type="ECO:0000313" key="1">
    <source>
        <dbReference type="EMBL" id="KAH9638277.1"/>
    </source>
</evidence>
<dbReference type="AlphaFoldDB" id="A0A922MK59"/>
<reference evidence="1" key="1">
    <citation type="journal article" date="2021" name="G3 (Bethesda)">
        <title>Genome and transcriptome analysis of the beet armyworm Spodoptera exigua reveals targets for pest control. .</title>
        <authorList>
            <person name="Simon S."/>
            <person name="Breeschoten T."/>
            <person name="Jansen H.J."/>
            <person name="Dirks R.P."/>
            <person name="Schranz M.E."/>
            <person name="Ros V.I.D."/>
        </authorList>
    </citation>
    <scope>NUCLEOTIDE SEQUENCE</scope>
    <source>
        <strain evidence="1">TB_SE_WUR_2020</strain>
    </source>
</reference>
<dbReference type="Proteomes" id="UP000814243">
    <property type="component" value="Unassembled WGS sequence"/>
</dbReference>
<organism evidence="1 2">
    <name type="scientific">Spodoptera exigua</name>
    <name type="common">Beet armyworm</name>
    <name type="synonym">Noctua fulgens</name>
    <dbReference type="NCBI Taxonomy" id="7107"/>
    <lineage>
        <taxon>Eukaryota</taxon>
        <taxon>Metazoa</taxon>
        <taxon>Ecdysozoa</taxon>
        <taxon>Arthropoda</taxon>
        <taxon>Hexapoda</taxon>
        <taxon>Insecta</taxon>
        <taxon>Pterygota</taxon>
        <taxon>Neoptera</taxon>
        <taxon>Endopterygota</taxon>
        <taxon>Lepidoptera</taxon>
        <taxon>Glossata</taxon>
        <taxon>Ditrysia</taxon>
        <taxon>Noctuoidea</taxon>
        <taxon>Noctuidae</taxon>
        <taxon>Amphipyrinae</taxon>
        <taxon>Spodoptera</taxon>
    </lineage>
</organism>
<accession>A0A922MK59</accession>
<gene>
    <name evidence="1" type="ORF">HF086_013715</name>
</gene>
<sequence>MWISKVDECAEIYNWNDRQTVHYALPKLVGHAKTWYQGLPTIRHSWKEWKVLLRESFPSTENYAELLTEMLNRRARPGDS</sequence>
<protein>
    <recommendedName>
        <fullName evidence="3">Retrotransposon gag domain-containing protein</fullName>
    </recommendedName>
</protein>
<name>A0A922MK59_SPOEX</name>
<comment type="caution">
    <text evidence="1">The sequence shown here is derived from an EMBL/GenBank/DDBJ whole genome shotgun (WGS) entry which is preliminary data.</text>
</comment>